<dbReference type="GO" id="GO:0000976">
    <property type="term" value="F:transcription cis-regulatory region binding"/>
    <property type="evidence" value="ECO:0007669"/>
    <property type="project" value="TreeGrafter"/>
</dbReference>
<name>G8RRJ8_MYCRN</name>
<keyword evidence="1" id="KW-0805">Transcription regulation</keyword>
<evidence type="ECO:0000256" key="1">
    <source>
        <dbReference type="ARBA" id="ARBA00023015"/>
    </source>
</evidence>
<dbReference type="KEGG" id="mrh:MycrhN_6039"/>
<accession>G8RRJ8</accession>
<reference evidence="6 7" key="1">
    <citation type="submission" date="2011-12" db="EMBL/GenBank/DDBJ databases">
        <title>Complete sequence of Mycobacterium rhodesiae NBB3.</title>
        <authorList>
            <consortium name="US DOE Joint Genome Institute"/>
            <person name="Lucas S."/>
            <person name="Han J."/>
            <person name="Lapidus A."/>
            <person name="Cheng J.-F."/>
            <person name="Goodwin L."/>
            <person name="Pitluck S."/>
            <person name="Peters L."/>
            <person name="Mikhailova N."/>
            <person name="Gu W."/>
            <person name="Detter J.C."/>
            <person name="Han C."/>
            <person name="Tapia R."/>
            <person name="Land M."/>
            <person name="Hauser L."/>
            <person name="Kyrpides N."/>
            <person name="Ivanova N."/>
            <person name="Pagani I."/>
            <person name="Mattes T."/>
            <person name="Holmes A."/>
            <person name="Rutledge P."/>
            <person name="Paulsen I."/>
            <person name="Coleman N."/>
            <person name="Woyke T."/>
        </authorList>
    </citation>
    <scope>NUCLEOTIDE SEQUENCE [LARGE SCALE GENOMIC DNA]</scope>
    <source>
        <strain evidence="6 7">NBB3</strain>
    </source>
</reference>
<dbReference type="Proteomes" id="UP000005442">
    <property type="component" value="Chromosome"/>
</dbReference>
<gene>
    <name evidence="6" type="ordered locus">MycrhN_6039</name>
</gene>
<dbReference type="eggNOG" id="COG1309">
    <property type="taxonomic scope" value="Bacteria"/>
</dbReference>
<evidence type="ECO:0000259" key="5">
    <source>
        <dbReference type="PROSITE" id="PS50977"/>
    </source>
</evidence>
<keyword evidence="7" id="KW-1185">Reference proteome</keyword>
<evidence type="ECO:0000256" key="3">
    <source>
        <dbReference type="ARBA" id="ARBA00023163"/>
    </source>
</evidence>
<evidence type="ECO:0000256" key="4">
    <source>
        <dbReference type="PROSITE-ProRule" id="PRU00335"/>
    </source>
</evidence>
<dbReference type="PRINTS" id="PR00455">
    <property type="entry name" value="HTHTETR"/>
</dbReference>
<dbReference type="AlphaFoldDB" id="G8RRJ8"/>
<dbReference type="STRING" id="710685.MycrhN_6039"/>
<dbReference type="SUPFAM" id="SSF46689">
    <property type="entry name" value="Homeodomain-like"/>
    <property type="match status" value="1"/>
</dbReference>
<dbReference type="HOGENOM" id="CLU_069356_44_2_11"/>
<dbReference type="InterPro" id="IPR036271">
    <property type="entry name" value="Tet_transcr_reg_TetR-rel_C_sf"/>
</dbReference>
<feature type="domain" description="HTH tetR-type" evidence="5">
    <location>
        <begin position="18"/>
        <end position="78"/>
    </location>
</feature>
<dbReference type="PANTHER" id="PTHR30055:SF234">
    <property type="entry name" value="HTH-TYPE TRANSCRIPTIONAL REGULATOR BETI"/>
    <property type="match status" value="1"/>
</dbReference>
<evidence type="ECO:0000313" key="6">
    <source>
        <dbReference type="EMBL" id="AEV76501.1"/>
    </source>
</evidence>
<proteinExistence type="predicted"/>
<dbReference type="SUPFAM" id="SSF48498">
    <property type="entry name" value="Tetracyclin repressor-like, C-terminal domain"/>
    <property type="match status" value="1"/>
</dbReference>
<protein>
    <submittedName>
        <fullName evidence="6">Transcriptional regulator</fullName>
    </submittedName>
</protein>
<evidence type="ECO:0000256" key="2">
    <source>
        <dbReference type="ARBA" id="ARBA00023125"/>
    </source>
</evidence>
<dbReference type="InterPro" id="IPR050109">
    <property type="entry name" value="HTH-type_TetR-like_transc_reg"/>
</dbReference>
<organism evidence="6 7">
    <name type="scientific">Mycolicibacterium rhodesiae (strain NBB3)</name>
    <name type="common">Mycobacterium rhodesiae</name>
    <dbReference type="NCBI Taxonomy" id="710685"/>
    <lineage>
        <taxon>Bacteria</taxon>
        <taxon>Bacillati</taxon>
        <taxon>Actinomycetota</taxon>
        <taxon>Actinomycetes</taxon>
        <taxon>Mycobacteriales</taxon>
        <taxon>Mycobacteriaceae</taxon>
        <taxon>Mycolicibacterium</taxon>
    </lineage>
</organism>
<evidence type="ECO:0000313" key="7">
    <source>
        <dbReference type="Proteomes" id="UP000005442"/>
    </source>
</evidence>
<dbReference type="Gene3D" id="1.10.357.10">
    <property type="entry name" value="Tetracycline Repressor, domain 2"/>
    <property type="match status" value="1"/>
</dbReference>
<keyword evidence="3" id="KW-0804">Transcription</keyword>
<dbReference type="Pfam" id="PF00440">
    <property type="entry name" value="TetR_N"/>
    <property type="match status" value="1"/>
</dbReference>
<sequence length="209" mass="23441">MQCVPSPSRGLTQPERVEISSRRLVEAAAELIVEKGWEATTAAEIGRRAGYSRAMVHARYGSKDAILDAFFLHDYVKQLSPDPDPDATGLQEALGHFDRVQRLFSEDQDFLRAMFVATFEGVKTTSPLRQRVQRWLQRGVDKVEAGLRRGVDDGSVRNDVDIDRATSDLSAAIFGAAYLWTVLADGYDLDRELGYIRDRFTRVYGSPAR</sequence>
<dbReference type="PROSITE" id="PS50977">
    <property type="entry name" value="HTH_TETR_2"/>
    <property type="match status" value="1"/>
</dbReference>
<dbReference type="InterPro" id="IPR009057">
    <property type="entry name" value="Homeodomain-like_sf"/>
</dbReference>
<dbReference type="PANTHER" id="PTHR30055">
    <property type="entry name" value="HTH-TYPE TRANSCRIPTIONAL REGULATOR RUTR"/>
    <property type="match status" value="1"/>
</dbReference>
<feature type="DNA-binding region" description="H-T-H motif" evidence="4">
    <location>
        <begin position="41"/>
        <end position="60"/>
    </location>
</feature>
<keyword evidence="2 4" id="KW-0238">DNA-binding</keyword>
<dbReference type="RefSeq" id="WP_014214238.1">
    <property type="nucleotide sequence ID" value="NC_016604.1"/>
</dbReference>
<dbReference type="EMBL" id="CP003169">
    <property type="protein sequence ID" value="AEV76501.1"/>
    <property type="molecule type" value="Genomic_DNA"/>
</dbReference>
<dbReference type="PATRIC" id="fig|710685.3.peg.6064"/>
<dbReference type="InterPro" id="IPR001647">
    <property type="entry name" value="HTH_TetR"/>
</dbReference>
<dbReference type="GO" id="GO:0003700">
    <property type="term" value="F:DNA-binding transcription factor activity"/>
    <property type="evidence" value="ECO:0007669"/>
    <property type="project" value="TreeGrafter"/>
</dbReference>